<keyword evidence="3" id="KW-1185">Reference proteome</keyword>
<dbReference type="SUPFAM" id="SSF103473">
    <property type="entry name" value="MFS general substrate transporter"/>
    <property type="match status" value="1"/>
</dbReference>
<dbReference type="HOGENOM" id="CLU_1173736_0_0_0"/>
<reference evidence="2 3" key="1">
    <citation type="journal article" date="2013" name="Nat. Biotechnol.">
        <title>Genome sequences of rare, uncultured bacteria obtained by differential coverage binning of multiple metagenomes.</title>
        <authorList>
            <person name="Albertsen M."/>
            <person name="Hugenholtz P."/>
            <person name="Skarshewski A."/>
            <person name="Nielsen K.L."/>
            <person name="Tyson G.W."/>
            <person name="Nielsen P.H."/>
        </authorList>
    </citation>
    <scope>NUCLEOTIDE SEQUENCE [LARGE SCALE GENOMIC DNA]</scope>
    <source>
        <strain evidence="2">TM71</strain>
    </source>
</reference>
<gene>
    <name evidence="2" type="ORF">L336_0851</name>
</gene>
<dbReference type="KEGG" id="saal:L336_0851"/>
<protein>
    <submittedName>
        <fullName evidence="2">Uncharacterized protein</fullName>
    </submittedName>
</protein>
<dbReference type="Proteomes" id="UP000013893">
    <property type="component" value="Chromosome"/>
</dbReference>
<evidence type="ECO:0000256" key="1">
    <source>
        <dbReference type="SAM" id="Phobius"/>
    </source>
</evidence>
<organism evidence="2 3">
    <name type="scientific">Candidatus Saccharimonas aalborgensis</name>
    <dbReference type="NCBI Taxonomy" id="1332188"/>
    <lineage>
        <taxon>Bacteria</taxon>
        <taxon>Candidatus Saccharimonadota</taxon>
        <taxon>Candidatus Saccharimonadia</taxon>
        <taxon>Candidatus Saccharimonadales</taxon>
        <taxon>Candidatus Saccharimonadaceae</taxon>
        <taxon>Candidatus Saccharimonas</taxon>
    </lineage>
</organism>
<evidence type="ECO:0000313" key="2">
    <source>
        <dbReference type="EMBL" id="AGL62553.1"/>
    </source>
</evidence>
<feature type="transmembrane region" description="Helical" evidence="1">
    <location>
        <begin position="82"/>
        <end position="101"/>
    </location>
</feature>
<dbReference type="InterPro" id="IPR036259">
    <property type="entry name" value="MFS_trans_sf"/>
</dbReference>
<sequence>MPFIAGVIAYGVLFAIASLFTEPPITHEDSIQHTSFLRAIRQVVTRRTVWSFSIAGLVMAFATSPVDLYNLSFVALGLNPQYMGLLYAAPSIIGAALGYIVHHLRRLTFQQYASLDIIMNILMMTSIGFFKSLPLAIAAHVINMAMWRYQSIMYQHYLLELFGSSRYKATLLSVTNNFKLIHEVWLTLLFAGIAQQIGIIGAVGQGVWMIVLTWPFMLIAIARLKRMQLIKKTMDG</sequence>
<feature type="transmembrane region" description="Helical" evidence="1">
    <location>
        <begin position="113"/>
        <end position="130"/>
    </location>
</feature>
<dbReference type="AlphaFoldDB" id="R4PLN8"/>
<proteinExistence type="predicted"/>
<accession>R4PLN8</accession>
<feature type="transmembrane region" description="Helical" evidence="1">
    <location>
        <begin position="206"/>
        <end position="224"/>
    </location>
</feature>
<keyword evidence="1" id="KW-0472">Membrane</keyword>
<dbReference type="STRING" id="1332188.L336_0851"/>
<feature type="transmembrane region" description="Helical" evidence="1">
    <location>
        <begin position="44"/>
        <end position="62"/>
    </location>
</feature>
<keyword evidence="1" id="KW-0812">Transmembrane</keyword>
<name>R4PLN8_9BACT</name>
<keyword evidence="1" id="KW-1133">Transmembrane helix</keyword>
<evidence type="ECO:0000313" key="3">
    <source>
        <dbReference type="Proteomes" id="UP000013893"/>
    </source>
</evidence>
<dbReference type="EMBL" id="CP005957">
    <property type="protein sequence ID" value="AGL62553.1"/>
    <property type="molecule type" value="Genomic_DNA"/>
</dbReference>
<feature type="transmembrane region" description="Helical" evidence="1">
    <location>
        <begin position="6"/>
        <end position="23"/>
    </location>
</feature>